<sequence length="82" mass="9578">MGWRRISRGLKGEAIPLAGRIMAIADVYDALISKRVYKDSMTHEEALEIMKQSRGNHFDPYILDVFLEIETEFYRVAQTYHD</sequence>
<evidence type="ECO:0000259" key="1">
    <source>
        <dbReference type="PROSITE" id="PS51832"/>
    </source>
</evidence>
<dbReference type="PANTHER" id="PTHR45228:SF5">
    <property type="entry name" value="CYCLIC DI-GMP PHOSPHODIESTERASE VC_1348-RELATED"/>
    <property type="match status" value="1"/>
</dbReference>
<dbReference type="AlphaFoldDB" id="A0A915XK51"/>
<dbReference type="Proteomes" id="UP001063350">
    <property type="component" value="Chromosome"/>
</dbReference>
<reference evidence="2" key="1">
    <citation type="submission" date="2020-12" db="EMBL/GenBank/DDBJ databases">
        <title>Desulfobium dissulfuricans gen. nov., sp. nov., a novel mesophilic, sulfate-reducing bacterium isolated from a deep-sea hydrothermal vent.</title>
        <authorList>
            <person name="Hashimoto Y."/>
            <person name="Tame A."/>
            <person name="Sawayama S."/>
            <person name="Miyazaki J."/>
            <person name="Takai K."/>
            <person name="Nakagawa S."/>
        </authorList>
    </citation>
    <scope>NUCLEOTIDE SEQUENCE</scope>
    <source>
        <strain evidence="2">GF1</strain>
    </source>
</reference>
<dbReference type="KEGG" id="ddu:GF1_18980"/>
<proteinExistence type="predicted"/>
<feature type="domain" description="HD-GYP" evidence="1">
    <location>
        <begin position="1"/>
        <end position="82"/>
    </location>
</feature>
<keyword evidence="3" id="KW-1185">Reference proteome</keyword>
<gene>
    <name evidence="2" type="ORF">GF1_18980</name>
</gene>
<dbReference type="PANTHER" id="PTHR45228">
    <property type="entry name" value="CYCLIC DI-GMP PHOSPHODIESTERASE TM_0186-RELATED"/>
    <property type="match status" value="1"/>
</dbReference>
<dbReference type="InterPro" id="IPR037522">
    <property type="entry name" value="HD_GYP_dom"/>
</dbReference>
<evidence type="ECO:0000313" key="3">
    <source>
        <dbReference type="Proteomes" id="UP001063350"/>
    </source>
</evidence>
<protein>
    <recommendedName>
        <fullName evidence="1">HD-GYP domain-containing protein</fullName>
    </recommendedName>
</protein>
<name>A0A915XK51_9BACT</name>
<dbReference type="EMBL" id="AP024233">
    <property type="protein sequence ID" value="BCO09522.1"/>
    <property type="molecule type" value="Genomic_DNA"/>
</dbReference>
<dbReference type="SUPFAM" id="SSF109604">
    <property type="entry name" value="HD-domain/PDEase-like"/>
    <property type="match status" value="1"/>
</dbReference>
<dbReference type="Gene3D" id="1.10.3210.10">
    <property type="entry name" value="Hypothetical protein af1432"/>
    <property type="match status" value="1"/>
</dbReference>
<dbReference type="InterPro" id="IPR052020">
    <property type="entry name" value="Cyclic_di-GMP/3'3'-cGAMP_PDE"/>
</dbReference>
<evidence type="ECO:0000313" key="2">
    <source>
        <dbReference type="EMBL" id="BCO09522.1"/>
    </source>
</evidence>
<organism evidence="2 3">
    <name type="scientific">Desulfolithobacter dissulfuricans</name>
    <dbReference type="NCBI Taxonomy" id="2795293"/>
    <lineage>
        <taxon>Bacteria</taxon>
        <taxon>Pseudomonadati</taxon>
        <taxon>Thermodesulfobacteriota</taxon>
        <taxon>Desulfobulbia</taxon>
        <taxon>Desulfobulbales</taxon>
        <taxon>Desulfobulbaceae</taxon>
        <taxon>Desulfolithobacter</taxon>
    </lineage>
</organism>
<dbReference type="Pfam" id="PF13487">
    <property type="entry name" value="HD_5"/>
    <property type="match status" value="1"/>
</dbReference>
<accession>A0A915XK51</accession>
<dbReference type="PROSITE" id="PS51832">
    <property type="entry name" value="HD_GYP"/>
    <property type="match status" value="1"/>
</dbReference>